<dbReference type="Proteomes" id="UP000814243">
    <property type="component" value="Unassembled WGS sequence"/>
</dbReference>
<dbReference type="EMBL" id="JACEFF010000063">
    <property type="protein sequence ID" value="KAH9644774.1"/>
    <property type="molecule type" value="Genomic_DNA"/>
</dbReference>
<gene>
    <name evidence="2" type="ORF">HF086_016268</name>
</gene>
<evidence type="ECO:0000259" key="1">
    <source>
        <dbReference type="Pfam" id="PF14701"/>
    </source>
</evidence>
<organism evidence="2 3">
    <name type="scientific">Spodoptera exigua</name>
    <name type="common">Beet armyworm</name>
    <name type="synonym">Noctua fulgens</name>
    <dbReference type="NCBI Taxonomy" id="7107"/>
    <lineage>
        <taxon>Eukaryota</taxon>
        <taxon>Metazoa</taxon>
        <taxon>Ecdysozoa</taxon>
        <taxon>Arthropoda</taxon>
        <taxon>Hexapoda</taxon>
        <taxon>Insecta</taxon>
        <taxon>Pterygota</taxon>
        <taxon>Neoptera</taxon>
        <taxon>Endopterygota</taxon>
        <taxon>Lepidoptera</taxon>
        <taxon>Glossata</taxon>
        <taxon>Ditrysia</taxon>
        <taxon>Noctuoidea</taxon>
        <taxon>Noctuidae</taxon>
        <taxon>Amphipyrinae</taxon>
        <taxon>Spodoptera</taxon>
    </lineage>
</organism>
<dbReference type="InterPro" id="IPR010401">
    <property type="entry name" value="AGL/Gdb1"/>
</dbReference>
<dbReference type="Pfam" id="PF14701">
    <property type="entry name" value="hDGE_amylase"/>
    <property type="match status" value="1"/>
</dbReference>
<dbReference type="InterPro" id="IPR017853">
    <property type="entry name" value="GH"/>
</dbReference>
<proteinExistence type="predicted"/>
<evidence type="ECO:0000313" key="3">
    <source>
        <dbReference type="Proteomes" id="UP000814243"/>
    </source>
</evidence>
<dbReference type="InterPro" id="IPR032792">
    <property type="entry name" value="AGL_glucanoTrfase"/>
</dbReference>
<dbReference type="GO" id="GO:0004134">
    <property type="term" value="F:4-alpha-glucanotransferase activity"/>
    <property type="evidence" value="ECO:0007669"/>
    <property type="project" value="InterPro"/>
</dbReference>
<dbReference type="AlphaFoldDB" id="A0A922MXQ5"/>
<comment type="caution">
    <text evidence="2">The sequence shown here is derived from an EMBL/GenBank/DDBJ whole genome shotgun (WGS) entry which is preliminary data.</text>
</comment>
<name>A0A922MXQ5_SPOEX</name>
<evidence type="ECO:0000313" key="2">
    <source>
        <dbReference type="EMBL" id="KAH9644774.1"/>
    </source>
</evidence>
<dbReference type="GO" id="GO:0005980">
    <property type="term" value="P:glycogen catabolic process"/>
    <property type="evidence" value="ECO:0007669"/>
    <property type="project" value="InterPro"/>
</dbReference>
<dbReference type="PANTHER" id="PTHR10569:SF2">
    <property type="entry name" value="GLYCOGEN DEBRANCHING ENZYME"/>
    <property type="match status" value="1"/>
</dbReference>
<feature type="domain" description="Glycogen debranching enzyme glucanotransferase" evidence="1">
    <location>
        <begin position="1"/>
        <end position="103"/>
    </location>
</feature>
<protein>
    <recommendedName>
        <fullName evidence="1">Glycogen debranching enzyme glucanotransferase domain-containing protein</fullName>
    </recommendedName>
</protein>
<dbReference type="GO" id="GO:0004135">
    <property type="term" value="F:amylo-alpha-1,6-glucosidase activity"/>
    <property type="evidence" value="ECO:0007669"/>
    <property type="project" value="InterPro"/>
</dbReference>
<dbReference type="PANTHER" id="PTHR10569">
    <property type="entry name" value="GLYCOGEN DEBRANCHING ENZYME"/>
    <property type="match status" value="1"/>
</dbReference>
<sequence length="110" mass="12343">MLSICDVVLNHTANETPWLGEHPEATYNCSNCPHLRPAALLDALLARLTADVARGDLEARGVPRSLTTPAQLDALRDLLQQRLPDARLHEMYMCNAPDLVQDFYFMARNK</sequence>
<reference evidence="2" key="1">
    <citation type="journal article" date="2021" name="G3 (Bethesda)">
        <title>Genome and transcriptome analysis of the beet armyworm Spodoptera exigua reveals targets for pest control. .</title>
        <authorList>
            <person name="Simon S."/>
            <person name="Breeschoten T."/>
            <person name="Jansen H.J."/>
            <person name="Dirks R.P."/>
            <person name="Schranz M.E."/>
            <person name="Ros V.I.D."/>
        </authorList>
    </citation>
    <scope>NUCLEOTIDE SEQUENCE</scope>
    <source>
        <strain evidence="2">TB_SE_WUR_2020</strain>
    </source>
</reference>
<dbReference type="SUPFAM" id="SSF51445">
    <property type="entry name" value="(Trans)glycosidases"/>
    <property type="match status" value="1"/>
</dbReference>
<accession>A0A922MXQ5</accession>